<proteinExistence type="predicted"/>
<organism evidence="1 2">
    <name type="scientific">Flavobacterium johnsoniae</name>
    <name type="common">Cytophaga johnsonae</name>
    <dbReference type="NCBI Taxonomy" id="986"/>
    <lineage>
        <taxon>Bacteria</taxon>
        <taxon>Pseudomonadati</taxon>
        <taxon>Bacteroidota</taxon>
        <taxon>Flavobacteriia</taxon>
        <taxon>Flavobacteriales</taxon>
        <taxon>Flavobacteriaceae</taxon>
        <taxon>Flavobacterium</taxon>
    </lineage>
</organism>
<evidence type="ECO:0000313" key="2">
    <source>
        <dbReference type="Proteomes" id="UP000182826"/>
    </source>
</evidence>
<name>A0A1J7BT62_FLAJO</name>
<dbReference type="EMBL" id="MLFK01000006">
    <property type="protein sequence ID" value="OIV41886.1"/>
    <property type="molecule type" value="Genomic_DNA"/>
</dbReference>
<comment type="caution">
    <text evidence="1">The sequence shown here is derived from an EMBL/GenBank/DDBJ whole genome shotgun (WGS) entry which is preliminary data.</text>
</comment>
<dbReference type="AlphaFoldDB" id="A0A1J7BT62"/>
<reference evidence="1 2" key="1">
    <citation type="submission" date="2016-10" db="EMBL/GenBank/DDBJ databases">
        <title>Draft Genome Sequence of Rhizobacteria Flavobacterium johnsoniae CI04.</title>
        <authorList>
            <person name="Bravo J.I."/>
            <person name="Lozano G.L."/>
            <person name="Handelsman J."/>
        </authorList>
    </citation>
    <scope>NUCLEOTIDE SEQUENCE [LARGE SCALE GENOMIC DNA]</scope>
    <source>
        <strain evidence="1 2">CI04</strain>
    </source>
</reference>
<dbReference type="Proteomes" id="UP000182826">
    <property type="component" value="Unassembled WGS sequence"/>
</dbReference>
<gene>
    <name evidence="1" type="ORF">BKM63_09485</name>
</gene>
<evidence type="ECO:0000313" key="1">
    <source>
        <dbReference type="EMBL" id="OIV41886.1"/>
    </source>
</evidence>
<sequence length="64" mass="7801">MHFVAQDSFKKNLKLTGNRKNVNFFLLILFAEKMLENTFCNRLLDKFFTFVTEFKRKNKCYIQK</sequence>
<keyword evidence="2" id="KW-1185">Reference proteome</keyword>
<protein>
    <submittedName>
        <fullName evidence="1">Uncharacterized protein</fullName>
    </submittedName>
</protein>
<accession>A0A1J7BT62</accession>